<evidence type="ECO:0000256" key="3">
    <source>
        <dbReference type="ARBA" id="ARBA00023015"/>
    </source>
</evidence>
<feature type="region of interest" description="Disordered" evidence="8">
    <location>
        <begin position="40"/>
        <end position="69"/>
    </location>
</feature>
<dbReference type="EnsemblMetazoa" id="XM_021352713.2">
    <property type="protein sequence ID" value="XP_021208388.1"/>
    <property type="gene ID" value="LOC101735982"/>
</dbReference>
<dbReference type="AlphaFoldDB" id="A0A8R2HUG8"/>
<dbReference type="SUPFAM" id="SSF47769">
    <property type="entry name" value="SAM/Pointed domain"/>
    <property type="match status" value="1"/>
</dbReference>
<name>A0A8R2HUG8_BOMMO</name>
<dbReference type="EnsemblMetazoa" id="XM_038015025.1">
    <property type="protein sequence ID" value="XP_037870953.1"/>
    <property type="gene ID" value="LOC101735982"/>
</dbReference>
<protein>
    <recommendedName>
        <fullName evidence="9">Grh/CP2 DB domain-containing protein</fullName>
    </recommendedName>
</protein>
<dbReference type="GO" id="GO:0000978">
    <property type="term" value="F:RNA polymerase II cis-regulatory region sequence-specific DNA binding"/>
    <property type="evidence" value="ECO:0007669"/>
    <property type="project" value="TreeGrafter"/>
</dbReference>
<comment type="subcellular location">
    <subcellularLocation>
        <location evidence="1 7">Nucleus</location>
    </subcellularLocation>
</comment>
<evidence type="ECO:0000256" key="7">
    <source>
        <dbReference type="PROSITE-ProRule" id="PRU01313"/>
    </source>
</evidence>
<dbReference type="GO" id="GO:0001228">
    <property type="term" value="F:DNA-binding transcription activator activity, RNA polymerase II-specific"/>
    <property type="evidence" value="ECO:0007669"/>
    <property type="project" value="TreeGrafter"/>
</dbReference>
<dbReference type="Proteomes" id="UP000005204">
    <property type="component" value="Unassembled WGS sequence"/>
</dbReference>
<organism evidence="10 11">
    <name type="scientific">Bombyx mori</name>
    <name type="common">Silk moth</name>
    <dbReference type="NCBI Taxonomy" id="7091"/>
    <lineage>
        <taxon>Eukaryota</taxon>
        <taxon>Metazoa</taxon>
        <taxon>Ecdysozoa</taxon>
        <taxon>Arthropoda</taxon>
        <taxon>Hexapoda</taxon>
        <taxon>Insecta</taxon>
        <taxon>Pterygota</taxon>
        <taxon>Neoptera</taxon>
        <taxon>Endopterygota</taxon>
        <taxon>Lepidoptera</taxon>
        <taxon>Glossata</taxon>
        <taxon>Ditrysia</taxon>
        <taxon>Bombycoidea</taxon>
        <taxon>Bombycidae</taxon>
        <taxon>Bombycinae</taxon>
        <taxon>Bombyx</taxon>
    </lineage>
</organism>
<evidence type="ECO:0000313" key="10">
    <source>
        <dbReference type="EnsemblMetazoa" id="XP_021208388.1"/>
    </source>
</evidence>
<dbReference type="InterPro" id="IPR041418">
    <property type="entry name" value="SAM_3"/>
</dbReference>
<dbReference type="InterPro" id="IPR007604">
    <property type="entry name" value="CP2"/>
</dbReference>
<dbReference type="Pfam" id="PF25416">
    <property type="entry name" value="GRHL1_C"/>
    <property type="match status" value="1"/>
</dbReference>
<dbReference type="PANTHER" id="PTHR11037">
    <property type="entry name" value="TRANSCRIPTION FACTOR CP2"/>
    <property type="match status" value="1"/>
</dbReference>
<evidence type="ECO:0000256" key="2">
    <source>
        <dbReference type="ARBA" id="ARBA00010852"/>
    </source>
</evidence>
<reference evidence="10" key="2">
    <citation type="submission" date="2022-06" db="UniProtKB">
        <authorList>
            <consortium name="EnsemblMetazoa"/>
        </authorList>
    </citation>
    <scope>IDENTIFICATION</scope>
    <source>
        <strain evidence="10">p50T (Dazao)</strain>
    </source>
</reference>
<dbReference type="Gene3D" id="1.10.150.50">
    <property type="entry name" value="Transcription Factor, Ets-1"/>
    <property type="match status" value="1"/>
</dbReference>
<feature type="compositionally biased region" description="Polar residues" evidence="8">
    <location>
        <begin position="224"/>
        <end position="235"/>
    </location>
</feature>
<dbReference type="PROSITE" id="PS51968">
    <property type="entry name" value="GRH_CP2_DB"/>
    <property type="match status" value="1"/>
</dbReference>
<evidence type="ECO:0000256" key="1">
    <source>
        <dbReference type="ARBA" id="ARBA00004123"/>
    </source>
</evidence>
<accession>A0A8R2HUG8</accession>
<feature type="domain" description="Grh/CP2 DB" evidence="9">
    <location>
        <begin position="301"/>
        <end position="549"/>
    </location>
</feature>
<dbReference type="InterPro" id="IPR040167">
    <property type="entry name" value="TF_CP2-like"/>
</dbReference>
<keyword evidence="6 7" id="KW-0539">Nucleus</keyword>
<comment type="similarity">
    <text evidence="2">Belongs to the grh/CP2 family. CP2 subfamily.</text>
</comment>
<dbReference type="InterPro" id="IPR013761">
    <property type="entry name" value="SAM/pointed_sf"/>
</dbReference>
<keyword evidence="11" id="KW-1185">Reference proteome</keyword>
<keyword evidence="5" id="KW-0804">Transcription</keyword>
<dbReference type="GO" id="GO:0005634">
    <property type="term" value="C:nucleus"/>
    <property type="evidence" value="ECO:0007669"/>
    <property type="project" value="UniProtKB-SubCell"/>
</dbReference>
<dbReference type="Pfam" id="PF18016">
    <property type="entry name" value="SAM_3"/>
    <property type="match status" value="1"/>
</dbReference>
<proteinExistence type="inferred from homology"/>
<reference evidence="11" key="1">
    <citation type="journal article" date="2008" name="Insect Biochem. Mol. Biol.">
        <title>The genome of a lepidopteran model insect, the silkworm Bombyx mori.</title>
        <authorList>
            <consortium name="International Silkworm Genome Consortium"/>
        </authorList>
    </citation>
    <scope>NUCLEOTIDE SEQUENCE [LARGE SCALE GENOMIC DNA]</scope>
    <source>
        <strain evidence="11">p50T</strain>
    </source>
</reference>
<evidence type="ECO:0000313" key="11">
    <source>
        <dbReference type="Proteomes" id="UP000005204"/>
    </source>
</evidence>
<dbReference type="InterPro" id="IPR057520">
    <property type="entry name" value="GRHL1/CP2_C"/>
</dbReference>
<dbReference type="Pfam" id="PF04516">
    <property type="entry name" value="CP2"/>
    <property type="match status" value="1"/>
</dbReference>
<evidence type="ECO:0000256" key="8">
    <source>
        <dbReference type="SAM" id="MobiDB-lite"/>
    </source>
</evidence>
<keyword evidence="3" id="KW-0805">Transcription regulation</keyword>
<evidence type="ECO:0000256" key="4">
    <source>
        <dbReference type="ARBA" id="ARBA00023125"/>
    </source>
</evidence>
<keyword evidence="4 7" id="KW-0238">DNA-binding</keyword>
<evidence type="ECO:0000259" key="9">
    <source>
        <dbReference type="PROSITE" id="PS51968"/>
    </source>
</evidence>
<evidence type="ECO:0000256" key="6">
    <source>
        <dbReference type="ARBA" id="ARBA00023242"/>
    </source>
</evidence>
<evidence type="ECO:0000256" key="5">
    <source>
        <dbReference type="ARBA" id="ARBA00023163"/>
    </source>
</evidence>
<dbReference type="PANTHER" id="PTHR11037:SF21">
    <property type="entry name" value="GEMINI, ISOFORM C"/>
    <property type="match status" value="1"/>
</dbReference>
<sequence>MEYTEYRDFTMHDVRKEEYGWESTVRLMVGREDELGMYLEESREGRKRKWQPEKMRRDGSEDKDQKKVPPKKIMEIGVFEMVEDTVSQHADRMSAAAVLQFAAREAREGRRLTEFGAHAFTNLNYNTYAALSEIGGSGTSSSSSHLSPAWQVNELDLDLPVELSMNEALLSLPSLAVFKQEAPSPTGAVLSPPRRHWPVPRRNDDRQMTSMVVDGARDGMDECQQSPSHNGNAMQHGSPDALQCQQQMPPSAVMPMNGYHSPNEHENKNAGLLICSPVGSLEGYLHSPPHLQPRSDSSFKDDTRFQYVLAAATSIATKQNEETLTYLNQGQSYEIKLKKLGDLSHYKGKLLKSVIKICFHERRLQYMEREQIAQWHAERPGERIVEVDVPLSYGIIKVEQSTALNALHVYWDATKEVGVYIKVNCISTEFTAKKHGGEKGVPFRIQVETYLASDENNRLNAAACQIKVFKLKGADRKHKQDREKVLRRPRADLDKYQPACEATVLTTLSHDALMPPPSLVTTSPSYSPELCVTPKSASSPITTKPISQPGKQEYCLLDARCSPSLMDVDDARSRASTNKYFFQTLIDEDHIVALGKYCEGDIISQFDAIVGTTNQMKPLYCQDAGEMKVSSPTCHSPGAILPDLPQPAEEPDKNFGLSKDATSAETQVWLSRQRFMQHAATFANFSGADLLRLSRDDIIQIVGLADGIRLFNALHAKRISPRLTLYVCPPSSDVHCALYLHACRAHELVHKLNALQGAGSKDCETVLVSGPNGARVRLTDELVRHLPDNSTYRLKRLEDCNALLLSATTGN</sequence>
<feature type="compositionally biased region" description="Basic and acidic residues" evidence="8">
    <location>
        <begin position="40"/>
        <end position="67"/>
    </location>
</feature>
<feature type="region of interest" description="Disordered" evidence="8">
    <location>
        <begin position="224"/>
        <end position="243"/>
    </location>
</feature>